<accession>A0A6A6B0U1</accession>
<evidence type="ECO:0000313" key="2">
    <source>
        <dbReference type="EMBL" id="KAF2137789.1"/>
    </source>
</evidence>
<evidence type="ECO:0000313" key="3">
    <source>
        <dbReference type="Proteomes" id="UP000799438"/>
    </source>
</evidence>
<dbReference type="RefSeq" id="XP_033393504.1">
    <property type="nucleotide sequence ID" value="XM_033547397.1"/>
</dbReference>
<feature type="transmembrane region" description="Helical" evidence="1">
    <location>
        <begin position="205"/>
        <end position="226"/>
    </location>
</feature>
<reference evidence="2" key="1">
    <citation type="journal article" date="2020" name="Stud. Mycol.">
        <title>101 Dothideomycetes genomes: a test case for predicting lifestyles and emergence of pathogens.</title>
        <authorList>
            <person name="Haridas S."/>
            <person name="Albert R."/>
            <person name="Binder M."/>
            <person name="Bloem J."/>
            <person name="Labutti K."/>
            <person name="Salamov A."/>
            <person name="Andreopoulos B."/>
            <person name="Baker S."/>
            <person name="Barry K."/>
            <person name="Bills G."/>
            <person name="Bluhm B."/>
            <person name="Cannon C."/>
            <person name="Castanera R."/>
            <person name="Culley D."/>
            <person name="Daum C."/>
            <person name="Ezra D."/>
            <person name="Gonzalez J."/>
            <person name="Henrissat B."/>
            <person name="Kuo A."/>
            <person name="Liang C."/>
            <person name="Lipzen A."/>
            <person name="Lutzoni F."/>
            <person name="Magnuson J."/>
            <person name="Mondo S."/>
            <person name="Nolan M."/>
            <person name="Ohm R."/>
            <person name="Pangilinan J."/>
            <person name="Park H.-J."/>
            <person name="Ramirez L."/>
            <person name="Alfaro M."/>
            <person name="Sun H."/>
            <person name="Tritt A."/>
            <person name="Yoshinaga Y."/>
            <person name="Zwiers L.-H."/>
            <person name="Turgeon B."/>
            <person name="Goodwin S."/>
            <person name="Spatafora J."/>
            <person name="Crous P."/>
            <person name="Grigoriev I."/>
        </authorList>
    </citation>
    <scope>NUCLEOTIDE SEQUENCE</scope>
    <source>
        <strain evidence="2">CBS 121167</strain>
    </source>
</reference>
<keyword evidence="1" id="KW-1133">Transmembrane helix</keyword>
<dbReference type="Proteomes" id="UP000799438">
    <property type="component" value="Unassembled WGS sequence"/>
</dbReference>
<name>A0A6A6B0U1_9PEZI</name>
<keyword evidence="1" id="KW-0472">Membrane</keyword>
<dbReference type="AlphaFoldDB" id="A0A6A6B0U1"/>
<gene>
    <name evidence="2" type="ORF">K452DRAFT_98404</name>
</gene>
<feature type="transmembrane region" description="Helical" evidence="1">
    <location>
        <begin position="164"/>
        <end position="184"/>
    </location>
</feature>
<keyword evidence="1" id="KW-0812">Transmembrane</keyword>
<feature type="transmembrane region" description="Helical" evidence="1">
    <location>
        <begin position="119"/>
        <end position="152"/>
    </location>
</feature>
<keyword evidence="3" id="KW-1185">Reference proteome</keyword>
<protein>
    <submittedName>
        <fullName evidence="2">Uncharacterized protein</fullName>
    </submittedName>
</protein>
<dbReference type="EMBL" id="ML995500">
    <property type="protein sequence ID" value="KAF2137789.1"/>
    <property type="molecule type" value="Genomic_DNA"/>
</dbReference>
<dbReference type="GeneID" id="54304904"/>
<proteinExistence type="predicted"/>
<sequence length="365" mass="37941">MTCDDTASTALTNKAQVTVLISDVLVQVNALPRPRAIHALQIGNHDAAINNLPALGSTAKVARLAAVDPAEAAVVIGDVDIEINARLAVVVAAGVALGDQEAVVAVAPEAGATRAHVEVAAAAAGAAAAVVLLHGLLLVVLRLLVLLLLLLLELLLLHLLLPPAQLLLLLPPFLLLLVLLVVRVRERGTAQRNAHGAHRAVRHHLLPALAVGVGAALALAVVVRAVRALVFLAVPPDRVAVHPLEVPGAPLLAFADNDVVRAERLAVDLVGVDRVYVQRVRRHGPVRRLRVPRRRQLLLVGDLRLHAGDAAGEDDARVDGRCRHGAGVQVAAHRVGLTVDGALAVIDDGRRVVSHDGGGVGVSDG</sequence>
<organism evidence="2 3">
    <name type="scientific">Aplosporella prunicola CBS 121167</name>
    <dbReference type="NCBI Taxonomy" id="1176127"/>
    <lineage>
        <taxon>Eukaryota</taxon>
        <taxon>Fungi</taxon>
        <taxon>Dikarya</taxon>
        <taxon>Ascomycota</taxon>
        <taxon>Pezizomycotina</taxon>
        <taxon>Dothideomycetes</taxon>
        <taxon>Dothideomycetes incertae sedis</taxon>
        <taxon>Botryosphaeriales</taxon>
        <taxon>Aplosporellaceae</taxon>
        <taxon>Aplosporella</taxon>
    </lineage>
</organism>
<evidence type="ECO:0000256" key="1">
    <source>
        <dbReference type="SAM" id="Phobius"/>
    </source>
</evidence>